<proteinExistence type="inferred from homology"/>
<gene>
    <name evidence="4" type="ORF">KDK95_28455</name>
</gene>
<evidence type="ECO:0000313" key="5">
    <source>
        <dbReference type="Proteomes" id="UP000676325"/>
    </source>
</evidence>
<accession>A0A941EH37</accession>
<evidence type="ECO:0000256" key="3">
    <source>
        <dbReference type="ARBA" id="ARBA00035643"/>
    </source>
</evidence>
<keyword evidence="1" id="KW-0304">Gas vesicle</keyword>
<dbReference type="Pfam" id="PF06386">
    <property type="entry name" value="GvpL_GvpF"/>
    <property type="match status" value="1"/>
</dbReference>
<dbReference type="PANTHER" id="PTHR36852:SF1">
    <property type="entry name" value="PROTEIN GVPL 2"/>
    <property type="match status" value="1"/>
</dbReference>
<dbReference type="GO" id="GO:0031412">
    <property type="term" value="P:gas vesicle organization"/>
    <property type="evidence" value="ECO:0007669"/>
    <property type="project" value="InterPro"/>
</dbReference>
<evidence type="ECO:0000313" key="4">
    <source>
        <dbReference type="EMBL" id="MBR7830268.1"/>
    </source>
</evidence>
<comment type="subcellular location">
    <subcellularLocation>
        <location evidence="2">Gas vesicle</location>
    </subcellularLocation>
</comment>
<organism evidence="4 5">
    <name type="scientific">Actinospica acidithermotolerans</name>
    <dbReference type="NCBI Taxonomy" id="2828514"/>
    <lineage>
        <taxon>Bacteria</taxon>
        <taxon>Bacillati</taxon>
        <taxon>Actinomycetota</taxon>
        <taxon>Actinomycetes</taxon>
        <taxon>Catenulisporales</taxon>
        <taxon>Actinospicaceae</taxon>
        <taxon>Actinospica</taxon>
    </lineage>
</organism>
<sequence>MAHSETGAARAGGKPRDAVVYVYGVVPADVEENPEATGVGEPPSPVKLVRSGEIAALVGEIPSGVALGTPEDLTAHARVLDSAAAEVPVLPLRFGAVVTDLDAVANEFLEPNAESFAGILRDLEGRAQFVLRGRYDGDAMIRELMDEDPRIGQLRGEIHGKPEEVTRDARIALGELIGRAVQAKREADTRVLASALDELGFPVVAGEATNEWDAANVACLVELSRQDELREAAERFAEQQDGRIDLRLLGPMAAYDFVLPAEGSG</sequence>
<dbReference type="GO" id="GO:0031411">
    <property type="term" value="C:gas vesicle"/>
    <property type="evidence" value="ECO:0007669"/>
    <property type="project" value="UniProtKB-SubCell"/>
</dbReference>
<dbReference type="Proteomes" id="UP000676325">
    <property type="component" value="Unassembled WGS sequence"/>
</dbReference>
<evidence type="ECO:0000256" key="1">
    <source>
        <dbReference type="ARBA" id="ARBA00022987"/>
    </source>
</evidence>
<keyword evidence="5" id="KW-1185">Reference proteome</keyword>
<evidence type="ECO:0000256" key="2">
    <source>
        <dbReference type="ARBA" id="ARBA00035108"/>
    </source>
</evidence>
<dbReference type="EMBL" id="JAGSOH010000123">
    <property type="protein sequence ID" value="MBR7830268.1"/>
    <property type="molecule type" value="Genomic_DNA"/>
</dbReference>
<protein>
    <submittedName>
        <fullName evidence="4">GvpL/GvpF family gas vesicle protein</fullName>
    </submittedName>
</protein>
<comment type="similarity">
    <text evidence="3">Belongs to the gas vesicle GvpF/GvpL family.</text>
</comment>
<dbReference type="AlphaFoldDB" id="A0A941EH37"/>
<name>A0A941EH37_9ACTN</name>
<comment type="caution">
    <text evidence="4">The sequence shown here is derived from an EMBL/GenBank/DDBJ whole genome shotgun (WGS) entry which is preliminary data.</text>
</comment>
<dbReference type="InterPro" id="IPR009430">
    <property type="entry name" value="GvpL/GvpF"/>
</dbReference>
<reference evidence="4" key="1">
    <citation type="submission" date="2021-04" db="EMBL/GenBank/DDBJ databases">
        <title>Genome based classification of Actinospica acidithermotolerans sp. nov., an actinobacterium isolated from an Indonesian hot spring.</title>
        <authorList>
            <person name="Kusuma A.B."/>
            <person name="Putra K.E."/>
            <person name="Nafisah S."/>
            <person name="Loh J."/>
            <person name="Nouioui I."/>
            <person name="Goodfellow M."/>
        </authorList>
    </citation>
    <scope>NUCLEOTIDE SEQUENCE</scope>
    <source>
        <strain evidence="4">MGRD01-02</strain>
    </source>
</reference>
<dbReference type="RefSeq" id="WP_212521398.1">
    <property type="nucleotide sequence ID" value="NZ_JAGSOH010000123.1"/>
</dbReference>
<dbReference type="PANTHER" id="PTHR36852">
    <property type="entry name" value="PROTEIN GVPL 2"/>
    <property type="match status" value="1"/>
</dbReference>